<dbReference type="InterPro" id="IPR045086">
    <property type="entry name" value="OBG_GTPase"/>
</dbReference>
<proteinExistence type="predicted"/>
<dbReference type="InterPro" id="IPR006073">
    <property type="entry name" value="GTP-bd"/>
</dbReference>
<dbReference type="PANTHER" id="PTHR11702:SF31">
    <property type="entry name" value="MITOCHONDRIAL RIBOSOME-ASSOCIATED GTPASE 2"/>
    <property type="match status" value="1"/>
</dbReference>
<organism evidence="2 3">
    <name type="scientific">Alkaliphilus hydrothermalis</name>
    <dbReference type="NCBI Taxonomy" id="1482730"/>
    <lineage>
        <taxon>Bacteria</taxon>
        <taxon>Bacillati</taxon>
        <taxon>Bacillota</taxon>
        <taxon>Clostridia</taxon>
        <taxon>Peptostreptococcales</taxon>
        <taxon>Natronincolaceae</taxon>
        <taxon>Alkaliphilus</taxon>
    </lineage>
</organism>
<dbReference type="InterPro" id="IPR027417">
    <property type="entry name" value="P-loop_NTPase"/>
</dbReference>
<evidence type="ECO:0000313" key="3">
    <source>
        <dbReference type="Proteomes" id="UP001314796"/>
    </source>
</evidence>
<dbReference type="SUPFAM" id="SSF52540">
    <property type="entry name" value="P-loop containing nucleoside triphosphate hydrolases"/>
    <property type="match status" value="1"/>
</dbReference>
<dbReference type="Proteomes" id="UP001314796">
    <property type="component" value="Unassembled WGS sequence"/>
</dbReference>
<sequence>MESCILMGKPNVGKTSFFLSFASYLGVSKCQLLFRGVDGGIQRQAYGMDIARKYFISSSPFKTKDVCEIHLTIPVYKGTQELKLLDTGGLMDGIHKDPHVRKSMAMSLQSMEQAKILLHVMDTSNVSSNQINSISHIDDQLNQYGRKRGGYCILANKMDLEESKEGLNQLQRRYPDTYIIPVSAVTQAGFKEVKMFVGRNI</sequence>
<gene>
    <name evidence="2" type="ORF">JOC73_000347</name>
</gene>
<dbReference type="CDD" id="cd00882">
    <property type="entry name" value="Ras_like_GTPase"/>
    <property type="match status" value="1"/>
</dbReference>
<dbReference type="Gene3D" id="3.40.50.300">
    <property type="entry name" value="P-loop containing nucleotide triphosphate hydrolases"/>
    <property type="match status" value="1"/>
</dbReference>
<dbReference type="RefSeq" id="WP_204400104.1">
    <property type="nucleotide sequence ID" value="NZ_JAFBEE010000001.1"/>
</dbReference>
<reference evidence="2 3" key="1">
    <citation type="submission" date="2021-01" db="EMBL/GenBank/DDBJ databases">
        <title>Genomic Encyclopedia of Type Strains, Phase IV (KMG-IV): sequencing the most valuable type-strain genomes for metagenomic binning, comparative biology and taxonomic classification.</title>
        <authorList>
            <person name="Goeker M."/>
        </authorList>
    </citation>
    <scope>NUCLEOTIDE SEQUENCE [LARGE SCALE GENOMIC DNA]</scope>
    <source>
        <strain evidence="2 3">DSM 25890</strain>
    </source>
</reference>
<dbReference type="Pfam" id="PF01926">
    <property type="entry name" value="MMR_HSR1"/>
    <property type="match status" value="1"/>
</dbReference>
<evidence type="ECO:0000313" key="2">
    <source>
        <dbReference type="EMBL" id="MBM7613839.1"/>
    </source>
</evidence>
<name>A0ABS2NMP1_9FIRM</name>
<dbReference type="EMBL" id="JAFBEE010000001">
    <property type="protein sequence ID" value="MBM7613839.1"/>
    <property type="molecule type" value="Genomic_DNA"/>
</dbReference>
<accession>A0ABS2NMP1</accession>
<keyword evidence="3" id="KW-1185">Reference proteome</keyword>
<protein>
    <submittedName>
        <fullName evidence="2">tRNA U34 5-carboxymethylaminomethyl modifying GTPase MnmE/TrmE</fullName>
    </submittedName>
</protein>
<dbReference type="PANTHER" id="PTHR11702">
    <property type="entry name" value="DEVELOPMENTALLY REGULATED GTP-BINDING PROTEIN-RELATED"/>
    <property type="match status" value="1"/>
</dbReference>
<evidence type="ECO:0000259" key="1">
    <source>
        <dbReference type="Pfam" id="PF01926"/>
    </source>
</evidence>
<comment type="caution">
    <text evidence="2">The sequence shown here is derived from an EMBL/GenBank/DDBJ whole genome shotgun (WGS) entry which is preliminary data.</text>
</comment>
<feature type="domain" description="G" evidence="1">
    <location>
        <begin position="55"/>
        <end position="148"/>
    </location>
</feature>